<accession>X0SA56</accession>
<dbReference type="AlphaFoldDB" id="X0SA56"/>
<gene>
    <name evidence="2" type="ORF">S01H1_13693</name>
</gene>
<protein>
    <submittedName>
        <fullName evidence="2">Uncharacterized protein</fullName>
    </submittedName>
</protein>
<dbReference type="EMBL" id="BARS01007072">
    <property type="protein sequence ID" value="GAF77899.1"/>
    <property type="molecule type" value="Genomic_DNA"/>
</dbReference>
<sequence length="268" mass="31088">MKNIQFNNKKYDIPTVWDDVTLKMQMQVSTISHKEKYVKTLGLLGGYSGIPVEELKKAKLNDCERVMKHMTFMGEPVPDEPVLEFDYAGHHYMVPSTMIEQEFQDYVAIQTAVAEYGDNQWMVTPYILAVMCKRDDEESIDDFDINERAKHFEDIPIGIANGVAAFFLSNSLAYKSIGMLSSPEVIHATVQGKIEELNHSLSQLRKQRGGNLLIRLWVTMSRKYTMYLSRNWEKSFNSQQSKSSKKKWKQMFSTSQWKMRRKNKAKDS</sequence>
<feature type="region of interest" description="Disordered" evidence="1">
    <location>
        <begin position="238"/>
        <end position="268"/>
    </location>
</feature>
<evidence type="ECO:0000313" key="2">
    <source>
        <dbReference type="EMBL" id="GAF77899.1"/>
    </source>
</evidence>
<reference evidence="2" key="1">
    <citation type="journal article" date="2014" name="Front. Microbiol.">
        <title>High frequency of phylogenetically diverse reductive dehalogenase-homologous genes in deep subseafloor sedimentary metagenomes.</title>
        <authorList>
            <person name="Kawai M."/>
            <person name="Futagami T."/>
            <person name="Toyoda A."/>
            <person name="Takaki Y."/>
            <person name="Nishi S."/>
            <person name="Hori S."/>
            <person name="Arai W."/>
            <person name="Tsubouchi T."/>
            <person name="Morono Y."/>
            <person name="Uchiyama I."/>
            <person name="Ito T."/>
            <person name="Fujiyama A."/>
            <person name="Inagaki F."/>
            <person name="Takami H."/>
        </authorList>
    </citation>
    <scope>NUCLEOTIDE SEQUENCE</scope>
    <source>
        <strain evidence="2">Expedition CK06-06</strain>
    </source>
</reference>
<proteinExistence type="predicted"/>
<organism evidence="2">
    <name type="scientific">marine sediment metagenome</name>
    <dbReference type="NCBI Taxonomy" id="412755"/>
    <lineage>
        <taxon>unclassified sequences</taxon>
        <taxon>metagenomes</taxon>
        <taxon>ecological metagenomes</taxon>
    </lineage>
</organism>
<evidence type="ECO:0000256" key="1">
    <source>
        <dbReference type="SAM" id="MobiDB-lite"/>
    </source>
</evidence>
<name>X0SA56_9ZZZZ</name>
<comment type="caution">
    <text evidence="2">The sequence shown here is derived from an EMBL/GenBank/DDBJ whole genome shotgun (WGS) entry which is preliminary data.</text>
</comment>
<feature type="compositionally biased region" description="Basic residues" evidence="1">
    <location>
        <begin position="258"/>
        <end position="268"/>
    </location>
</feature>